<dbReference type="InterPro" id="IPR020846">
    <property type="entry name" value="MFS_dom"/>
</dbReference>
<dbReference type="PROSITE" id="PS50850">
    <property type="entry name" value="MFS"/>
    <property type="match status" value="1"/>
</dbReference>
<feature type="transmembrane region" description="Helical" evidence="7">
    <location>
        <begin position="92"/>
        <end position="109"/>
    </location>
</feature>
<feature type="transmembrane region" description="Helical" evidence="7">
    <location>
        <begin position="183"/>
        <end position="206"/>
    </location>
</feature>
<dbReference type="PANTHER" id="PTHR43791:SF85">
    <property type="entry name" value="TRANSPORTER, PUTATIVE (AFU_ORTHOLOGUE AFUA_6G00710)-RELATED"/>
    <property type="match status" value="1"/>
</dbReference>
<feature type="transmembrane region" description="Helical" evidence="7">
    <location>
        <begin position="150"/>
        <end position="171"/>
    </location>
</feature>
<protein>
    <submittedName>
        <fullName evidence="9">MFS general substrate transporter</fullName>
    </submittedName>
</protein>
<feature type="transmembrane region" description="Helical" evidence="7">
    <location>
        <begin position="326"/>
        <end position="346"/>
    </location>
</feature>
<sequence length="502" mass="55086">MDNLDEKTPPSTETHQDDQASIDKGTGSASSFTGEALVWDKAAERRAVHKLDLTLVPLTTMICDSFHLLSFLDRTNIGSAKVAGMQKDLKLTANQFSVALTVTYVLFILSEIPSNLLMKKFGANNLIPGLTILWGMVCACQGAVKSYSGLLGVRFMLGLVEGGLLPGLVLYMSWFYKRHDLSLRLAFVLSMTALAGAFSGLLASAISHLEGKRGLAGWSWIFIIEGVFTIAFGIFCWLVLPRRPRDAPFLTNEEATAYEKALEQDWQKEKEHEPFSWSEALSAFKSPHLLIFSPALFFNGVTLFGLAFFAPTIVGALGNSPNRTQLLVVPPYACAFVVAVTASLVSDHIKQRGIFMISIATIAIAGYALFLGSASKHVDYGALFLQVTGAYATAPFVASWQANNFLPYYKRATAVGWGFVMTNSGGILSTWIFNDPPRFRLATRLNLAFSVGIVVMSATNMGYLIWANAQKKKVGVEERKALDNEEARQRLGDRHPDFMYTP</sequence>
<evidence type="ECO:0000313" key="10">
    <source>
        <dbReference type="Proteomes" id="UP000076722"/>
    </source>
</evidence>
<dbReference type="Pfam" id="PF07690">
    <property type="entry name" value="MFS_1"/>
    <property type="match status" value="1"/>
</dbReference>
<evidence type="ECO:0000313" key="9">
    <source>
        <dbReference type="EMBL" id="KZS96697.1"/>
    </source>
</evidence>
<gene>
    <name evidence="9" type="ORF">SISNIDRAFT_437517</name>
</gene>
<feature type="compositionally biased region" description="Basic and acidic residues" evidence="6">
    <location>
        <begin position="1"/>
        <end position="18"/>
    </location>
</feature>
<dbReference type="PANTHER" id="PTHR43791">
    <property type="entry name" value="PERMEASE-RELATED"/>
    <property type="match status" value="1"/>
</dbReference>
<accession>A0A164Y8X5</accession>
<dbReference type="InterPro" id="IPR036259">
    <property type="entry name" value="MFS_trans_sf"/>
</dbReference>
<evidence type="ECO:0000256" key="2">
    <source>
        <dbReference type="ARBA" id="ARBA00022448"/>
    </source>
</evidence>
<dbReference type="GO" id="GO:0016020">
    <property type="term" value="C:membrane"/>
    <property type="evidence" value="ECO:0007669"/>
    <property type="project" value="UniProtKB-SubCell"/>
</dbReference>
<organism evidence="9 10">
    <name type="scientific">Sistotremastrum niveocremeum HHB9708</name>
    <dbReference type="NCBI Taxonomy" id="1314777"/>
    <lineage>
        <taxon>Eukaryota</taxon>
        <taxon>Fungi</taxon>
        <taxon>Dikarya</taxon>
        <taxon>Basidiomycota</taxon>
        <taxon>Agaricomycotina</taxon>
        <taxon>Agaricomycetes</taxon>
        <taxon>Sistotremastrales</taxon>
        <taxon>Sistotremastraceae</taxon>
        <taxon>Sertulicium</taxon>
        <taxon>Sertulicium niveocremeum</taxon>
    </lineage>
</organism>
<keyword evidence="5 7" id="KW-0472">Membrane</keyword>
<dbReference type="AlphaFoldDB" id="A0A164Y8X5"/>
<feature type="transmembrane region" description="Helical" evidence="7">
    <location>
        <begin position="353"/>
        <end position="374"/>
    </location>
</feature>
<feature type="transmembrane region" description="Helical" evidence="7">
    <location>
        <begin position="380"/>
        <end position="400"/>
    </location>
</feature>
<dbReference type="SUPFAM" id="SSF103473">
    <property type="entry name" value="MFS general substrate transporter"/>
    <property type="match status" value="1"/>
</dbReference>
<keyword evidence="4 7" id="KW-1133">Transmembrane helix</keyword>
<feature type="domain" description="Major facilitator superfamily (MFS) profile" evidence="8">
    <location>
        <begin position="59"/>
        <end position="470"/>
    </location>
</feature>
<feature type="transmembrane region" description="Helical" evidence="7">
    <location>
        <begin position="218"/>
        <end position="240"/>
    </location>
</feature>
<keyword evidence="10" id="KW-1185">Reference proteome</keyword>
<dbReference type="GO" id="GO:0022857">
    <property type="term" value="F:transmembrane transporter activity"/>
    <property type="evidence" value="ECO:0007669"/>
    <property type="project" value="InterPro"/>
</dbReference>
<dbReference type="FunFam" id="1.20.1250.20:FF:000013">
    <property type="entry name" value="MFS general substrate transporter"/>
    <property type="match status" value="1"/>
</dbReference>
<keyword evidence="3 7" id="KW-0812">Transmembrane</keyword>
<evidence type="ECO:0000256" key="7">
    <source>
        <dbReference type="SAM" id="Phobius"/>
    </source>
</evidence>
<feature type="transmembrane region" description="Helical" evidence="7">
    <location>
        <begin position="289"/>
        <end position="314"/>
    </location>
</feature>
<evidence type="ECO:0000256" key="1">
    <source>
        <dbReference type="ARBA" id="ARBA00004141"/>
    </source>
</evidence>
<name>A0A164Y8X5_9AGAM</name>
<evidence type="ECO:0000256" key="4">
    <source>
        <dbReference type="ARBA" id="ARBA00022989"/>
    </source>
</evidence>
<reference evidence="9 10" key="1">
    <citation type="journal article" date="2016" name="Mol. Biol. Evol.">
        <title>Comparative Genomics of Early-Diverging Mushroom-Forming Fungi Provides Insights into the Origins of Lignocellulose Decay Capabilities.</title>
        <authorList>
            <person name="Nagy L.G."/>
            <person name="Riley R."/>
            <person name="Tritt A."/>
            <person name="Adam C."/>
            <person name="Daum C."/>
            <person name="Floudas D."/>
            <person name="Sun H."/>
            <person name="Yadav J.S."/>
            <person name="Pangilinan J."/>
            <person name="Larsson K.H."/>
            <person name="Matsuura K."/>
            <person name="Barry K."/>
            <person name="Labutti K."/>
            <person name="Kuo R."/>
            <person name="Ohm R.A."/>
            <person name="Bhattacharya S.S."/>
            <person name="Shirouzu T."/>
            <person name="Yoshinaga Y."/>
            <person name="Martin F.M."/>
            <person name="Grigoriev I.V."/>
            <person name="Hibbett D.S."/>
        </authorList>
    </citation>
    <scope>NUCLEOTIDE SEQUENCE [LARGE SCALE GENOMIC DNA]</scope>
    <source>
        <strain evidence="9 10">HHB9708</strain>
    </source>
</reference>
<keyword evidence="2" id="KW-0813">Transport</keyword>
<evidence type="ECO:0000256" key="6">
    <source>
        <dbReference type="SAM" id="MobiDB-lite"/>
    </source>
</evidence>
<dbReference type="Proteomes" id="UP000076722">
    <property type="component" value="Unassembled WGS sequence"/>
</dbReference>
<feature type="transmembrane region" description="Helical" evidence="7">
    <location>
        <begin position="121"/>
        <end position="144"/>
    </location>
</feature>
<feature type="transmembrane region" description="Helical" evidence="7">
    <location>
        <begin position="412"/>
        <end position="433"/>
    </location>
</feature>
<proteinExistence type="predicted"/>
<dbReference type="FunFam" id="1.20.1250.20:FF:000018">
    <property type="entry name" value="MFS transporter permease"/>
    <property type="match status" value="1"/>
</dbReference>
<feature type="transmembrane region" description="Helical" evidence="7">
    <location>
        <begin position="445"/>
        <end position="466"/>
    </location>
</feature>
<dbReference type="Gene3D" id="1.20.1250.20">
    <property type="entry name" value="MFS general substrate transporter like domains"/>
    <property type="match status" value="2"/>
</dbReference>
<evidence type="ECO:0000256" key="3">
    <source>
        <dbReference type="ARBA" id="ARBA00022692"/>
    </source>
</evidence>
<dbReference type="OrthoDB" id="2985014at2759"/>
<dbReference type="STRING" id="1314777.A0A164Y8X5"/>
<comment type="subcellular location">
    <subcellularLocation>
        <location evidence="1">Membrane</location>
        <topology evidence="1">Multi-pass membrane protein</topology>
    </subcellularLocation>
</comment>
<dbReference type="EMBL" id="KV419398">
    <property type="protein sequence ID" value="KZS96697.1"/>
    <property type="molecule type" value="Genomic_DNA"/>
</dbReference>
<dbReference type="InterPro" id="IPR011701">
    <property type="entry name" value="MFS"/>
</dbReference>
<feature type="region of interest" description="Disordered" evidence="6">
    <location>
        <begin position="1"/>
        <end position="28"/>
    </location>
</feature>
<evidence type="ECO:0000256" key="5">
    <source>
        <dbReference type="ARBA" id="ARBA00023136"/>
    </source>
</evidence>
<evidence type="ECO:0000259" key="8">
    <source>
        <dbReference type="PROSITE" id="PS50850"/>
    </source>
</evidence>